<sequence>MTLIALTGITGHCSIKRSVDEYAVESIAITIITDNSAIIRGGNIDTAVSIQVAVVADNIVPIGAIKNKDAPMTIGTRIIPLNHAVIGVIQMDAMAVII</sequence>
<gene>
    <name evidence="1" type="ORF">S06H3_14274</name>
</gene>
<organism evidence="1">
    <name type="scientific">marine sediment metagenome</name>
    <dbReference type="NCBI Taxonomy" id="412755"/>
    <lineage>
        <taxon>unclassified sequences</taxon>
        <taxon>metagenomes</taxon>
        <taxon>ecological metagenomes</taxon>
    </lineage>
</organism>
<protein>
    <submittedName>
        <fullName evidence="1">Uncharacterized protein</fullName>
    </submittedName>
</protein>
<evidence type="ECO:0000313" key="1">
    <source>
        <dbReference type="EMBL" id="GAI18099.1"/>
    </source>
</evidence>
<reference evidence="1" key="1">
    <citation type="journal article" date="2014" name="Front. Microbiol.">
        <title>High frequency of phylogenetically diverse reductive dehalogenase-homologous genes in deep subseafloor sedimentary metagenomes.</title>
        <authorList>
            <person name="Kawai M."/>
            <person name="Futagami T."/>
            <person name="Toyoda A."/>
            <person name="Takaki Y."/>
            <person name="Nishi S."/>
            <person name="Hori S."/>
            <person name="Arai W."/>
            <person name="Tsubouchi T."/>
            <person name="Morono Y."/>
            <person name="Uchiyama I."/>
            <person name="Ito T."/>
            <person name="Fujiyama A."/>
            <person name="Inagaki F."/>
            <person name="Takami H."/>
        </authorList>
    </citation>
    <scope>NUCLEOTIDE SEQUENCE</scope>
    <source>
        <strain evidence="1">Expedition CK06-06</strain>
    </source>
</reference>
<name>X1NHF0_9ZZZZ</name>
<comment type="caution">
    <text evidence="1">The sequence shown here is derived from an EMBL/GenBank/DDBJ whole genome shotgun (WGS) entry which is preliminary data.</text>
</comment>
<dbReference type="EMBL" id="BARV01006980">
    <property type="protein sequence ID" value="GAI18099.1"/>
    <property type="molecule type" value="Genomic_DNA"/>
</dbReference>
<dbReference type="AlphaFoldDB" id="X1NHF0"/>
<proteinExistence type="predicted"/>
<accession>X1NHF0</accession>